<reference evidence="3" key="1">
    <citation type="submission" date="2023-10" db="EMBL/GenBank/DDBJ databases">
        <authorList>
            <person name="Noh H."/>
        </authorList>
    </citation>
    <scope>NUCLEOTIDE SEQUENCE</scope>
    <source>
        <strain evidence="3">DUCC4014</strain>
    </source>
</reference>
<dbReference type="GeneID" id="87809960"/>
<evidence type="ECO:0000313" key="4">
    <source>
        <dbReference type="Proteomes" id="UP000827549"/>
    </source>
</evidence>
<feature type="region of interest" description="Disordered" evidence="1">
    <location>
        <begin position="1"/>
        <end position="71"/>
    </location>
</feature>
<keyword evidence="2" id="KW-1133">Transmembrane helix</keyword>
<dbReference type="AlphaFoldDB" id="A0AAF0YGT7"/>
<evidence type="ECO:0000313" key="3">
    <source>
        <dbReference type="EMBL" id="WOO83258.1"/>
    </source>
</evidence>
<keyword evidence="2" id="KW-0472">Membrane</keyword>
<evidence type="ECO:0000256" key="1">
    <source>
        <dbReference type="SAM" id="MobiDB-lite"/>
    </source>
</evidence>
<dbReference type="Proteomes" id="UP000827549">
    <property type="component" value="Chromosome 5"/>
</dbReference>
<feature type="compositionally biased region" description="Polar residues" evidence="1">
    <location>
        <begin position="12"/>
        <end position="23"/>
    </location>
</feature>
<feature type="compositionally biased region" description="Polar residues" evidence="1">
    <location>
        <begin position="34"/>
        <end position="45"/>
    </location>
</feature>
<feature type="transmembrane region" description="Helical" evidence="2">
    <location>
        <begin position="81"/>
        <end position="100"/>
    </location>
</feature>
<evidence type="ECO:0000256" key="2">
    <source>
        <dbReference type="SAM" id="Phobius"/>
    </source>
</evidence>
<keyword evidence="4" id="KW-1185">Reference proteome</keyword>
<dbReference type="RefSeq" id="XP_062629284.1">
    <property type="nucleotide sequence ID" value="XM_062773300.1"/>
</dbReference>
<dbReference type="EMBL" id="CP086718">
    <property type="protein sequence ID" value="WOO83258.1"/>
    <property type="molecule type" value="Genomic_DNA"/>
</dbReference>
<organism evidence="3 4">
    <name type="scientific">Vanrija pseudolonga</name>
    <dbReference type="NCBI Taxonomy" id="143232"/>
    <lineage>
        <taxon>Eukaryota</taxon>
        <taxon>Fungi</taxon>
        <taxon>Dikarya</taxon>
        <taxon>Basidiomycota</taxon>
        <taxon>Agaricomycotina</taxon>
        <taxon>Tremellomycetes</taxon>
        <taxon>Trichosporonales</taxon>
        <taxon>Trichosporonaceae</taxon>
        <taxon>Vanrija</taxon>
    </lineage>
</organism>
<protein>
    <submittedName>
        <fullName evidence="3">Uncharacterized protein</fullName>
    </submittedName>
</protein>
<name>A0AAF0YGT7_9TREE</name>
<accession>A0AAF0YGT7</accession>
<proteinExistence type="predicted"/>
<gene>
    <name evidence="3" type="ORF">LOC62_05G006785</name>
</gene>
<sequence length="123" mass="14102">MIFRTDSRTSNRHSPTTTLSNNKNKTRRHGTLDTFPNLTIHSTIQADDEDEEEKEKETTPPATDSKTDSEEYSTLSSPLKYFAFLAIFVVAPVGAYLYFYRGGRQRVKAWLNSKDYEKLESKA</sequence>
<keyword evidence="2" id="KW-0812">Transmembrane</keyword>